<reference evidence="3" key="1">
    <citation type="submission" date="2021-11" db="EMBL/GenBank/DDBJ databases">
        <authorList>
            <consortium name="Genoscope - CEA"/>
            <person name="William W."/>
        </authorList>
    </citation>
    <scope>NUCLEOTIDE SEQUENCE</scope>
</reference>
<dbReference type="PANTHER" id="PTHR11802:SF201">
    <property type="entry name" value="CARBOXYPEPTIDASE"/>
    <property type="match status" value="1"/>
</dbReference>
<name>A0A8J2STV5_9STRA</name>
<dbReference type="InterPro" id="IPR029058">
    <property type="entry name" value="AB_hydrolase_fold"/>
</dbReference>
<keyword evidence="2" id="KW-0121">Carboxypeptidase</keyword>
<comment type="similarity">
    <text evidence="1 2">Belongs to the peptidase S10 family.</text>
</comment>
<keyword evidence="2" id="KW-0378">Hydrolase</keyword>
<dbReference type="InterPro" id="IPR001563">
    <property type="entry name" value="Peptidase_S10"/>
</dbReference>
<accession>A0A8J2STV5</accession>
<evidence type="ECO:0000256" key="2">
    <source>
        <dbReference type="RuleBase" id="RU361156"/>
    </source>
</evidence>
<dbReference type="PROSITE" id="PS00131">
    <property type="entry name" value="CARBOXYPEPT_SER_SER"/>
    <property type="match status" value="1"/>
</dbReference>
<dbReference type="EC" id="3.4.16.-" evidence="2"/>
<gene>
    <name evidence="3" type="ORF">PECAL_5P07530</name>
</gene>
<protein>
    <recommendedName>
        <fullName evidence="2">Carboxypeptidase</fullName>
        <ecNumber evidence="2">3.4.16.-</ecNumber>
    </recommendedName>
</protein>
<proteinExistence type="inferred from homology"/>
<sequence>MQTLLLALCAVAHAAPTADLVTSLPGWAGALKSPMYSGYVDVEGMKVHYLFVECESKAPQDAPVLVWSNGGPGASSMFGLFVELGPYIMNQNSLEAQGPPTLFDNPYAWTKSGSVLMFDWPPPVGFSYCDDDPTGKGTSCGDWDDDRFSTVAYGALAAWYGKFPEFGTNDLYLTGESYAGIYIPRLAKSILEGGDASLKARLRGFAVGDACAGNKVNCGGESPWFNLLFLYGHGQLSTKLFDKVTSTCGQKYLKQGGTAPPGCRAVLERMNTAAAGYFEYNLYDECTYDDLLSNGAVNDYVCGGGSALNKWILRDDVREALHVPTDSLFFDGDNGEGMTYKQTEPDLMPFYRKVAQKTDLRVLVYNGDADPSINSFVAENWTVALGYDEVEPWRAWTLDGCRKVGGYVTRYRQNFDYLTIRGSGHMVPQFKPAAAAAFLENWLTGEDYPVYVANCSSPV</sequence>
<evidence type="ECO:0000313" key="4">
    <source>
        <dbReference type="Proteomes" id="UP000789595"/>
    </source>
</evidence>
<keyword evidence="2" id="KW-0645">Protease</keyword>
<dbReference type="EMBL" id="CAKKNE010000005">
    <property type="protein sequence ID" value="CAH0376188.1"/>
    <property type="molecule type" value="Genomic_DNA"/>
</dbReference>
<dbReference type="GO" id="GO:0006508">
    <property type="term" value="P:proteolysis"/>
    <property type="evidence" value="ECO:0007669"/>
    <property type="project" value="UniProtKB-KW"/>
</dbReference>
<dbReference type="InterPro" id="IPR033124">
    <property type="entry name" value="Ser_caboxypep_his_AS"/>
</dbReference>
<dbReference type="PANTHER" id="PTHR11802">
    <property type="entry name" value="SERINE PROTEASE FAMILY S10 SERINE CARBOXYPEPTIDASE"/>
    <property type="match status" value="1"/>
</dbReference>
<dbReference type="Pfam" id="PF00450">
    <property type="entry name" value="Peptidase_S10"/>
    <property type="match status" value="1"/>
</dbReference>
<keyword evidence="4" id="KW-1185">Reference proteome</keyword>
<dbReference type="PROSITE" id="PS00560">
    <property type="entry name" value="CARBOXYPEPT_SER_HIS"/>
    <property type="match status" value="1"/>
</dbReference>
<evidence type="ECO:0000256" key="1">
    <source>
        <dbReference type="ARBA" id="ARBA00009431"/>
    </source>
</evidence>
<comment type="caution">
    <text evidence="3">The sequence shown here is derived from an EMBL/GenBank/DDBJ whole genome shotgun (WGS) entry which is preliminary data.</text>
</comment>
<dbReference type="GO" id="GO:0004185">
    <property type="term" value="F:serine-type carboxypeptidase activity"/>
    <property type="evidence" value="ECO:0007669"/>
    <property type="project" value="UniProtKB-UniRule"/>
</dbReference>
<organism evidence="3 4">
    <name type="scientific">Pelagomonas calceolata</name>
    <dbReference type="NCBI Taxonomy" id="35677"/>
    <lineage>
        <taxon>Eukaryota</taxon>
        <taxon>Sar</taxon>
        <taxon>Stramenopiles</taxon>
        <taxon>Ochrophyta</taxon>
        <taxon>Pelagophyceae</taxon>
        <taxon>Pelagomonadales</taxon>
        <taxon>Pelagomonadaceae</taxon>
        <taxon>Pelagomonas</taxon>
    </lineage>
</organism>
<evidence type="ECO:0000313" key="3">
    <source>
        <dbReference type="EMBL" id="CAH0376188.1"/>
    </source>
</evidence>
<dbReference type="Gene3D" id="3.40.50.1820">
    <property type="entry name" value="alpha/beta hydrolase"/>
    <property type="match status" value="1"/>
</dbReference>
<dbReference type="OrthoDB" id="443318at2759"/>
<dbReference type="Proteomes" id="UP000789595">
    <property type="component" value="Unassembled WGS sequence"/>
</dbReference>
<dbReference type="InterPro" id="IPR018202">
    <property type="entry name" value="Ser_caboxypep_ser_AS"/>
</dbReference>
<dbReference type="AlphaFoldDB" id="A0A8J2STV5"/>
<dbReference type="SUPFAM" id="SSF53474">
    <property type="entry name" value="alpha/beta-Hydrolases"/>
    <property type="match status" value="1"/>
</dbReference>
<dbReference type="PRINTS" id="PR00724">
    <property type="entry name" value="CRBOXYPTASEC"/>
</dbReference>